<organism evidence="1 2">
    <name type="scientific">Acaulospora colombiana</name>
    <dbReference type="NCBI Taxonomy" id="27376"/>
    <lineage>
        <taxon>Eukaryota</taxon>
        <taxon>Fungi</taxon>
        <taxon>Fungi incertae sedis</taxon>
        <taxon>Mucoromycota</taxon>
        <taxon>Glomeromycotina</taxon>
        <taxon>Glomeromycetes</taxon>
        <taxon>Diversisporales</taxon>
        <taxon>Acaulosporaceae</taxon>
        <taxon>Acaulospora</taxon>
    </lineage>
</organism>
<protein>
    <submittedName>
        <fullName evidence="1">13467_t:CDS:1</fullName>
    </submittedName>
</protein>
<proteinExistence type="predicted"/>
<dbReference type="EMBL" id="CAJVPT010003551">
    <property type="protein sequence ID" value="CAG8497450.1"/>
    <property type="molecule type" value="Genomic_DNA"/>
</dbReference>
<accession>A0ACA9KY58</accession>
<name>A0ACA9KY58_9GLOM</name>
<keyword evidence="2" id="KW-1185">Reference proteome</keyword>
<gene>
    <name evidence="1" type="ORF">ACOLOM_LOCUS2648</name>
</gene>
<evidence type="ECO:0000313" key="2">
    <source>
        <dbReference type="Proteomes" id="UP000789525"/>
    </source>
</evidence>
<comment type="caution">
    <text evidence="1">The sequence shown here is derived from an EMBL/GenBank/DDBJ whole genome shotgun (WGS) entry which is preliminary data.</text>
</comment>
<evidence type="ECO:0000313" key="1">
    <source>
        <dbReference type="EMBL" id="CAG8497450.1"/>
    </source>
</evidence>
<reference evidence="1" key="1">
    <citation type="submission" date="2021-06" db="EMBL/GenBank/DDBJ databases">
        <authorList>
            <person name="Kallberg Y."/>
            <person name="Tangrot J."/>
            <person name="Rosling A."/>
        </authorList>
    </citation>
    <scope>NUCLEOTIDE SEQUENCE</scope>
    <source>
        <strain evidence="1">CL356</strain>
    </source>
</reference>
<sequence>MDKSPLRRLGFRVYEAVTGAIYTHINPSPSVKTLDERENKSEQASQQTVPKEDQIISLDVEEDSCNGCADPCSFHPNYPYLKIDRKSTLDGTVKPYVKHVLISTGKSDWQAHIEDESCSLAAHLHKVIKSDNVNRKDCPKKEKKNKVEGTTQNQDDSPSETEKPRIVITNSSRQNTDDDAKGNDILLFPDNILIKNVTPKQATEIYKKFLSSSVYEEKESTNGFAIEQMPYKAVIVICSHRRRDKRCGITGPILKEEFDKKLNNHSKHNVYEQSKKDETI</sequence>
<dbReference type="Proteomes" id="UP000789525">
    <property type="component" value="Unassembled WGS sequence"/>
</dbReference>